<dbReference type="PANTHER" id="PTHR30383">
    <property type="entry name" value="THIOESTERASE 1/PROTEASE 1/LYSOPHOSPHOLIPASE L1"/>
    <property type="match status" value="1"/>
</dbReference>
<dbReference type="InterPro" id="IPR051532">
    <property type="entry name" value="Ester_Hydrolysis_Enzymes"/>
</dbReference>
<dbReference type="PANTHER" id="PTHR30383:SF26">
    <property type="entry name" value="SGNH HYDROLASE-TYPE ESTERASE DOMAIN-CONTAINING PROTEIN"/>
    <property type="match status" value="1"/>
</dbReference>
<feature type="domain" description="SGNH hydrolase-type esterase" evidence="2">
    <location>
        <begin position="89"/>
        <end position="233"/>
    </location>
</feature>
<dbReference type="Gene3D" id="3.40.50.1110">
    <property type="entry name" value="SGNH hydrolase"/>
    <property type="match status" value="1"/>
</dbReference>
<reference evidence="3" key="2">
    <citation type="submission" date="2020-10" db="EMBL/GenBank/DDBJ databases">
        <title>Comparative genomics of the Acetobacterium genus.</title>
        <authorList>
            <person name="Marshall C."/>
            <person name="May H."/>
            <person name="Norman S."/>
        </authorList>
    </citation>
    <scope>NUCLEOTIDE SEQUENCE</scope>
    <source>
        <strain evidence="3">DER-2019</strain>
    </source>
</reference>
<dbReference type="RefSeq" id="WP_148568183.1">
    <property type="nucleotide sequence ID" value="NZ_RXYA01000015.1"/>
</dbReference>
<name>A0A923HZ62_9FIRM</name>
<evidence type="ECO:0000256" key="1">
    <source>
        <dbReference type="SAM" id="Phobius"/>
    </source>
</evidence>
<protein>
    <recommendedName>
        <fullName evidence="2">SGNH hydrolase-type esterase domain-containing protein</fullName>
    </recommendedName>
</protein>
<feature type="transmembrane region" description="Helical" evidence="1">
    <location>
        <begin position="12"/>
        <end position="34"/>
    </location>
</feature>
<dbReference type="AlphaFoldDB" id="A0A923HZ62"/>
<sequence length="256" mass="28916">MKTNKLIRKIKTSPRIVVIIILMLIIGVVVIMNFQNIAKQNSEIKAGVDELTSLESRDLFTMEEKIDFMKHEAVDAGNYPDLFDSSVVYGDSIAEGLGLYGYLRASSLVAILGKSIDNSQEDVPKIVDLSPRTLFIELGLNDISHPDSTLDSYIASYEQLINAIQDQLPNTQIYICSIFPVTDKVLQEQPVFSQIETYNAALIEMANRKNIHYIDTYTLLKTNPQYHEDDGIHVIKAFYPLWLDNLVKNSDLSKLL</sequence>
<dbReference type="SUPFAM" id="SSF52266">
    <property type="entry name" value="SGNH hydrolase"/>
    <property type="match status" value="1"/>
</dbReference>
<organism evidence="3 4">
    <name type="scientific">Acetobacterium paludosum</name>
    <dbReference type="NCBI Taxonomy" id="52693"/>
    <lineage>
        <taxon>Bacteria</taxon>
        <taxon>Bacillati</taxon>
        <taxon>Bacillota</taxon>
        <taxon>Clostridia</taxon>
        <taxon>Eubacteriales</taxon>
        <taxon>Eubacteriaceae</taxon>
        <taxon>Acetobacterium</taxon>
    </lineage>
</organism>
<keyword evidence="4" id="KW-1185">Reference proteome</keyword>
<dbReference type="Pfam" id="PF13472">
    <property type="entry name" value="Lipase_GDSL_2"/>
    <property type="match status" value="1"/>
</dbReference>
<dbReference type="EMBL" id="WJBD01000011">
    <property type="protein sequence ID" value="MBC3888686.1"/>
    <property type="molecule type" value="Genomic_DNA"/>
</dbReference>
<dbReference type="InterPro" id="IPR036514">
    <property type="entry name" value="SGNH_hydro_sf"/>
</dbReference>
<keyword evidence="1" id="KW-0812">Transmembrane</keyword>
<reference evidence="3" key="1">
    <citation type="submission" date="2019-10" db="EMBL/GenBank/DDBJ databases">
        <authorList>
            <person name="Ross D.E."/>
            <person name="Gulliver D."/>
        </authorList>
    </citation>
    <scope>NUCLEOTIDE SEQUENCE</scope>
    <source>
        <strain evidence="3">DER-2019</strain>
    </source>
</reference>
<dbReference type="InterPro" id="IPR013830">
    <property type="entry name" value="SGNH_hydro"/>
</dbReference>
<keyword evidence="1" id="KW-1133">Transmembrane helix</keyword>
<evidence type="ECO:0000259" key="2">
    <source>
        <dbReference type="Pfam" id="PF13472"/>
    </source>
</evidence>
<dbReference type="OrthoDB" id="1652311at2"/>
<proteinExistence type="predicted"/>
<dbReference type="Proteomes" id="UP000616595">
    <property type="component" value="Unassembled WGS sequence"/>
</dbReference>
<evidence type="ECO:0000313" key="3">
    <source>
        <dbReference type="EMBL" id="MBC3888686.1"/>
    </source>
</evidence>
<dbReference type="GO" id="GO:0004622">
    <property type="term" value="F:phosphatidylcholine lysophospholipase activity"/>
    <property type="evidence" value="ECO:0007669"/>
    <property type="project" value="TreeGrafter"/>
</dbReference>
<gene>
    <name evidence="3" type="ORF">GH810_10225</name>
</gene>
<comment type="caution">
    <text evidence="3">The sequence shown here is derived from an EMBL/GenBank/DDBJ whole genome shotgun (WGS) entry which is preliminary data.</text>
</comment>
<keyword evidence="1" id="KW-0472">Membrane</keyword>
<accession>A0A923HZ62</accession>
<evidence type="ECO:0000313" key="4">
    <source>
        <dbReference type="Proteomes" id="UP000616595"/>
    </source>
</evidence>